<dbReference type="OrthoDB" id="4045395at2759"/>
<evidence type="ECO:0000313" key="1">
    <source>
        <dbReference type="EMBL" id="PPQ90278.1"/>
    </source>
</evidence>
<dbReference type="AlphaFoldDB" id="A0A409XHP7"/>
<protein>
    <recommendedName>
        <fullName evidence="3">Protein HRI1</fullName>
    </recommendedName>
</protein>
<accession>A0A409XHP7</accession>
<evidence type="ECO:0000313" key="2">
    <source>
        <dbReference type="Proteomes" id="UP000283269"/>
    </source>
</evidence>
<proteinExistence type="predicted"/>
<organism evidence="1 2">
    <name type="scientific">Psilocybe cyanescens</name>
    <dbReference type="NCBI Taxonomy" id="93625"/>
    <lineage>
        <taxon>Eukaryota</taxon>
        <taxon>Fungi</taxon>
        <taxon>Dikarya</taxon>
        <taxon>Basidiomycota</taxon>
        <taxon>Agaricomycotina</taxon>
        <taxon>Agaricomycetes</taxon>
        <taxon>Agaricomycetidae</taxon>
        <taxon>Agaricales</taxon>
        <taxon>Agaricineae</taxon>
        <taxon>Strophariaceae</taxon>
        <taxon>Psilocybe</taxon>
    </lineage>
</organism>
<dbReference type="InParanoid" id="A0A409XHP7"/>
<dbReference type="Proteomes" id="UP000283269">
    <property type="component" value="Unassembled WGS sequence"/>
</dbReference>
<dbReference type="InterPro" id="IPR031818">
    <property type="entry name" value="Hri1"/>
</dbReference>
<sequence length="216" mass="24350">MPSSVSVRRSIRWLPGEAAEPTHTVVLTGESGIFVDVRFKKDSSDLDWAFAGYRHQSLSPPLTLTPFFAFDMVNSDDSFAVSRNTVQFKHHIDSRTLQPLSVVDIGKNITLENGQTLECGNMVNPETGEMTQYEEIWEDIPMDSSNHDSPKNIFTKNENETVWYAQVGNWQIALGRESDGNFWAYQARFLPAPDDKSVKKWQIIYATAGCKLVLAT</sequence>
<dbReference type="EMBL" id="NHYD01001659">
    <property type="protein sequence ID" value="PPQ90278.1"/>
    <property type="molecule type" value="Genomic_DNA"/>
</dbReference>
<dbReference type="STRING" id="93625.A0A409XHP7"/>
<evidence type="ECO:0008006" key="3">
    <source>
        <dbReference type="Google" id="ProtNLM"/>
    </source>
</evidence>
<dbReference type="Pfam" id="PF16815">
    <property type="entry name" value="HRI1"/>
    <property type="match status" value="1"/>
</dbReference>
<dbReference type="InterPro" id="IPR043047">
    <property type="entry name" value="Hri1_N_sf"/>
</dbReference>
<gene>
    <name evidence="1" type="ORF">CVT25_013103</name>
</gene>
<reference evidence="1 2" key="1">
    <citation type="journal article" date="2018" name="Evol. Lett.">
        <title>Horizontal gene cluster transfer increased hallucinogenic mushroom diversity.</title>
        <authorList>
            <person name="Reynolds H.T."/>
            <person name="Vijayakumar V."/>
            <person name="Gluck-Thaler E."/>
            <person name="Korotkin H.B."/>
            <person name="Matheny P.B."/>
            <person name="Slot J.C."/>
        </authorList>
    </citation>
    <scope>NUCLEOTIDE SEQUENCE [LARGE SCALE GENOMIC DNA]</scope>
    <source>
        <strain evidence="1 2">2631</strain>
    </source>
</reference>
<name>A0A409XHP7_PSICY</name>
<dbReference type="Gene3D" id="2.40.128.320">
    <property type="entry name" value="Protein HRI1, N-terminal domain"/>
    <property type="match status" value="1"/>
</dbReference>
<keyword evidence="2" id="KW-1185">Reference proteome</keyword>
<comment type="caution">
    <text evidence="1">The sequence shown here is derived from an EMBL/GenBank/DDBJ whole genome shotgun (WGS) entry which is preliminary data.</text>
</comment>